<dbReference type="CDD" id="cd03885">
    <property type="entry name" value="M20_CPDG2"/>
    <property type="match status" value="1"/>
</dbReference>
<evidence type="ECO:0000259" key="4">
    <source>
        <dbReference type="Pfam" id="PF07687"/>
    </source>
</evidence>
<dbReference type="OrthoDB" id="9804934at2"/>
<dbReference type="Proteomes" id="UP000010798">
    <property type="component" value="Chromosome"/>
</dbReference>
<dbReference type="HOGENOM" id="CLU_021802_7_0_0"/>
<dbReference type="KEGG" id="saci:Sinac_5558"/>
<dbReference type="Gene3D" id="3.30.70.360">
    <property type="match status" value="1"/>
</dbReference>
<dbReference type="SUPFAM" id="SSF53187">
    <property type="entry name" value="Zn-dependent exopeptidases"/>
    <property type="match status" value="1"/>
</dbReference>
<dbReference type="GO" id="GO:0046872">
    <property type="term" value="F:metal ion binding"/>
    <property type="evidence" value="ECO:0007669"/>
    <property type="project" value="UniProtKB-KW"/>
</dbReference>
<name>L0DLJ2_SINAD</name>
<proteinExistence type="predicted"/>
<dbReference type="RefSeq" id="WP_015248795.1">
    <property type="nucleotide sequence ID" value="NC_019892.1"/>
</dbReference>
<keyword evidence="2" id="KW-0378">Hydrolase</keyword>
<feature type="active site" evidence="3">
    <location>
        <position position="89"/>
    </location>
</feature>
<evidence type="ECO:0000313" key="5">
    <source>
        <dbReference type="EMBL" id="AGA29695.1"/>
    </source>
</evidence>
<organism evidence="5 6">
    <name type="scientific">Singulisphaera acidiphila (strain ATCC BAA-1392 / DSM 18658 / VKM B-2454 / MOB10)</name>
    <dbReference type="NCBI Taxonomy" id="886293"/>
    <lineage>
        <taxon>Bacteria</taxon>
        <taxon>Pseudomonadati</taxon>
        <taxon>Planctomycetota</taxon>
        <taxon>Planctomycetia</taxon>
        <taxon>Isosphaerales</taxon>
        <taxon>Isosphaeraceae</taxon>
        <taxon>Singulisphaera</taxon>
    </lineage>
</organism>
<dbReference type="PANTHER" id="PTHR43808:SF9">
    <property type="entry name" value="BLL0789 PROTEIN"/>
    <property type="match status" value="1"/>
</dbReference>
<evidence type="ECO:0000256" key="2">
    <source>
        <dbReference type="ARBA" id="ARBA00022801"/>
    </source>
</evidence>
<accession>L0DLJ2</accession>
<dbReference type="AlphaFoldDB" id="L0DLJ2"/>
<evidence type="ECO:0000313" key="6">
    <source>
        <dbReference type="Proteomes" id="UP000010798"/>
    </source>
</evidence>
<dbReference type="Pfam" id="PF07687">
    <property type="entry name" value="M20_dimer"/>
    <property type="match status" value="1"/>
</dbReference>
<feature type="active site" description="Proton acceptor" evidence="3">
    <location>
        <position position="150"/>
    </location>
</feature>
<dbReference type="EMBL" id="CP003364">
    <property type="protein sequence ID" value="AGA29695.1"/>
    <property type="molecule type" value="Genomic_DNA"/>
</dbReference>
<dbReference type="InterPro" id="IPR002933">
    <property type="entry name" value="Peptidase_M20"/>
</dbReference>
<dbReference type="STRING" id="886293.Sinac_5558"/>
<evidence type="ECO:0000256" key="3">
    <source>
        <dbReference type="PIRSR" id="PIRSR037238-1"/>
    </source>
</evidence>
<dbReference type="PANTHER" id="PTHR43808">
    <property type="entry name" value="ACETYLORNITHINE DEACETYLASE"/>
    <property type="match status" value="1"/>
</dbReference>
<feature type="domain" description="Peptidase M20 dimerisation" evidence="4">
    <location>
        <begin position="185"/>
        <end position="278"/>
    </location>
</feature>
<keyword evidence="6" id="KW-1185">Reference proteome</keyword>
<gene>
    <name evidence="5" type="ordered locus">Sinac_5558</name>
</gene>
<dbReference type="GO" id="GO:0016787">
    <property type="term" value="F:hydrolase activity"/>
    <property type="evidence" value="ECO:0007669"/>
    <property type="project" value="UniProtKB-KW"/>
</dbReference>
<reference evidence="5 6" key="1">
    <citation type="submission" date="2012-02" db="EMBL/GenBank/DDBJ databases">
        <title>Complete sequence of chromosome of Singulisphaera acidiphila DSM 18658.</title>
        <authorList>
            <consortium name="US DOE Joint Genome Institute (JGI-PGF)"/>
            <person name="Lucas S."/>
            <person name="Copeland A."/>
            <person name="Lapidus A."/>
            <person name="Glavina del Rio T."/>
            <person name="Dalin E."/>
            <person name="Tice H."/>
            <person name="Bruce D."/>
            <person name="Goodwin L."/>
            <person name="Pitluck S."/>
            <person name="Peters L."/>
            <person name="Ovchinnikova G."/>
            <person name="Chertkov O."/>
            <person name="Kyrpides N."/>
            <person name="Mavromatis K."/>
            <person name="Ivanova N."/>
            <person name="Brettin T."/>
            <person name="Detter J.C."/>
            <person name="Han C."/>
            <person name="Larimer F."/>
            <person name="Land M."/>
            <person name="Hauser L."/>
            <person name="Markowitz V."/>
            <person name="Cheng J.-F."/>
            <person name="Hugenholtz P."/>
            <person name="Woyke T."/>
            <person name="Wu D."/>
            <person name="Tindall B."/>
            <person name="Pomrenke H."/>
            <person name="Brambilla E."/>
            <person name="Klenk H.-P."/>
            <person name="Eisen J.A."/>
        </authorList>
    </citation>
    <scope>NUCLEOTIDE SEQUENCE [LARGE SCALE GENOMIC DNA]</scope>
    <source>
        <strain evidence="6">ATCC BAA-1392 / DSM 18658 / VKM B-2454 / MOB10</strain>
    </source>
</reference>
<dbReference type="InterPro" id="IPR036264">
    <property type="entry name" value="Bact_exopeptidase_dim_dom"/>
</dbReference>
<dbReference type="InterPro" id="IPR017150">
    <property type="entry name" value="Pept_M20_glutamate_carboxypep"/>
</dbReference>
<keyword evidence="1" id="KW-0479">Metal-binding</keyword>
<dbReference type="eggNOG" id="COG0624">
    <property type="taxonomic scope" value="Bacteria"/>
</dbReference>
<dbReference type="SUPFAM" id="SSF55031">
    <property type="entry name" value="Bacterial exopeptidase dimerisation domain"/>
    <property type="match status" value="1"/>
</dbReference>
<protein>
    <submittedName>
        <fullName evidence="5">Acetylornithine deacetylase/succinyldiaminopimelate desuccinylase-like deacylase</fullName>
    </submittedName>
</protein>
<dbReference type="InterPro" id="IPR050072">
    <property type="entry name" value="Peptidase_M20A"/>
</dbReference>
<dbReference type="Gene3D" id="3.40.630.10">
    <property type="entry name" value="Zn peptidases"/>
    <property type="match status" value="1"/>
</dbReference>
<dbReference type="PIRSF" id="PIRSF037238">
    <property type="entry name" value="Carboxypeptidase_G2"/>
    <property type="match status" value="1"/>
</dbReference>
<evidence type="ECO:0000256" key="1">
    <source>
        <dbReference type="ARBA" id="ARBA00022723"/>
    </source>
</evidence>
<dbReference type="InterPro" id="IPR011650">
    <property type="entry name" value="Peptidase_M20_dimer"/>
</dbReference>
<sequence>MHGPNLLNWMNPRRATMLADLATLVSAETPSRDKTLLDPFATMLAGRFQALGGKVDLIDNSAGGNHLEAWFAADAQLDLPPALILAHFDTVWPRGTLADRPFRIDGPRAYGPGSYDMKASIILLEAALTGLRELGLTPRRPIHVLITSDEEIGSPTSRSLIEASARDAAHALVLEPPLPGGLLKTARKGVGGFTIEIEGKAAHAGIEPEKGVSAINELVLQIPRINALANPAVGTTINVGLIEGGTTPNVVPARAMARVDVRVTTMDEARRIEDAFHELQALTPGASVQVTGGINRPPMERTPAGRDLFERTRQIGRSLGLELGEGSTGGGSDGNFTAALGVATLDGLGMPGAGAHAIDEHILIESLPERAALLACLLLEL</sequence>
<dbReference type="Pfam" id="PF01546">
    <property type="entry name" value="Peptidase_M20"/>
    <property type="match status" value="1"/>
</dbReference>